<evidence type="ECO:0000256" key="7">
    <source>
        <dbReference type="ARBA" id="ARBA00022990"/>
    </source>
</evidence>
<evidence type="ECO:0000256" key="6">
    <source>
        <dbReference type="ARBA" id="ARBA00022792"/>
    </source>
</evidence>
<keyword evidence="4" id="KW-0138">CF(0)</keyword>
<evidence type="ECO:0000256" key="14">
    <source>
        <dbReference type="ARBA" id="ARBA00064647"/>
    </source>
</evidence>
<evidence type="ECO:0000313" key="18">
    <source>
        <dbReference type="Ensembl" id="ENSNVIP00000028591.1"/>
    </source>
</evidence>
<dbReference type="Proteomes" id="UP000694425">
    <property type="component" value="Unplaced"/>
</dbReference>
<dbReference type="GO" id="GO:0045259">
    <property type="term" value="C:proton-transporting ATP synthase complex"/>
    <property type="evidence" value="ECO:0007669"/>
    <property type="project" value="UniProtKB-KW"/>
</dbReference>
<evidence type="ECO:0000256" key="5">
    <source>
        <dbReference type="ARBA" id="ARBA00022781"/>
    </source>
</evidence>
<evidence type="ECO:0000256" key="17">
    <source>
        <dbReference type="SAM" id="MobiDB-lite"/>
    </source>
</evidence>
<evidence type="ECO:0000256" key="2">
    <source>
        <dbReference type="ARBA" id="ARBA00007333"/>
    </source>
</evidence>
<feature type="coiled-coil region" evidence="16">
    <location>
        <begin position="183"/>
        <end position="214"/>
    </location>
</feature>
<keyword evidence="9" id="KW-0496">Mitochondrion</keyword>
<evidence type="ECO:0000313" key="19">
    <source>
        <dbReference type="Proteomes" id="UP000694425"/>
    </source>
</evidence>
<dbReference type="Pfam" id="PF05680">
    <property type="entry name" value="ATP-synt_E"/>
    <property type="match status" value="1"/>
</dbReference>
<comment type="function">
    <text evidence="13">Subunit e, of the mitochondrial membrane ATP synthase complex (F(1)F(0) ATP synthase or Complex V) that produces ATP from ADP in the presence of a proton gradient across the membrane which is generated by electron transport complexes of the respiratory chain. ATP synthase complex consist of a soluble F(1) head domain - the catalytic core - and a membrane F(1) domain - the membrane proton channel. These two domains are linked by a central stalk rotating inside the F(1) region and a stationary peripheral stalk. During catalysis, ATP synthesis in the catalytic domain of F(1) is coupled via a rotary mechanism of the central stalk subunits to proton translocation. In vivo, can only synthesize ATP although its ATP hydrolase activity can be activated artificially in vitro. Part of the complex F(0) domain.</text>
</comment>
<evidence type="ECO:0000256" key="12">
    <source>
        <dbReference type="ARBA" id="ARBA00032202"/>
    </source>
</evidence>
<organism evidence="18 19">
    <name type="scientific">Neovison vison</name>
    <name type="common">American mink</name>
    <name type="synonym">Mustela vison</name>
    <dbReference type="NCBI Taxonomy" id="452646"/>
    <lineage>
        <taxon>Eukaryota</taxon>
        <taxon>Metazoa</taxon>
        <taxon>Chordata</taxon>
        <taxon>Craniata</taxon>
        <taxon>Vertebrata</taxon>
        <taxon>Euteleostomi</taxon>
        <taxon>Mammalia</taxon>
        <taxon>Eutheria</taxon>
        <taxon>Laurasiatheria</taxon>
        <taxon>Carnivora</taxon>
        <taxon>Caniformia</taxon>
        <taxon>Musteloidea</taxon>
        <taxon>Mustelidae</taxon>
        <taxon>Mustelinae</taxon>
        <taxon>Neogale</taxon>
    </lineage>
</organism>
<dbReference type="AlphaFoldDB" id="A0A8C7BX61"/>
<comment type="subcellular location">
    <subcellularLocation>
        <location evidence="1">Mitochondrion inner membrane</location>
    </subcellularLocation>
</comment>
<feature type="compositionally biased region" description="Low complexity" evidence="17">
    <location>
        <begin position="133"/>
        <end position="147"/>
    </location>
</feature>
<evidence type="ECO:0000256" key="8">
    <source>
        <dbReference type="ARBA" id="ARBA00023065"/>
    </source>
</evidence>
<sequence>MRLPLYAFTRPQLARPCSVLRGLCFRREGYGQDGAACASLPAHQGELGFAAVTGCSAPRARPQGTRDPRPRGCDPSLPLPSPPGPARAGNPTPGTRAPGTLSLRPDLLGLELASPPPYARSPRSRGPRPAPRPRGLGTPLPGTRAPGAPAPPLTNFSPQLGRYSALFLGMAYGAKRYSYLKPRAEEERRIAAEEKKKEDERKRIERELAEAQDDSILK</sequence>
<dbReference type="GO" id="GO:0005743">
    <property type="term" value="C:mitochondrial inner membrane"/>
    <property type="evidence" value="ECO:0007669"/>
    <property type="project" value="UniProtKB-SubCell"/>
</dbReference>
<comment type="subunit">
    <text evidence="14">Component of the ATP synthase complex composed at least of ATP5F1A/subunit alpha, ATP5F1B/subunit beta, ATP5MC1/subunit c (homooctomer), MT-ATP6/subunit a, MT-ATP8/subunit 8, ATP5ME/subunit e, ATP5MF/subunit f, ATP5MG/subunit g, ATP5MK/subunit k, ATP5MJ/subunit j, ATP5F1C/subunit gamma, ATP5F1D/subunit delta, ATP5F1E/subunit epsilon, ATP5PF/subunit F6, ATP5PB/subunit b, ATP5PD/subunit d, ATP5PO/subunit OSCP. ATP synthase complex consists of a soluble F(1) head domain (subunits alpha(3) and beta(3)) - the catalytic core - and a membrane F(0) domain - the membrane proton channel (subunits c, a, 8, e, f, g, k and j). These two domains are linked by a central stalk (subunits gamma, delta, and epsilon) rotating inside the F1 region and a stationary peripheral stalk (subunits F6, b, d, and OSCP).</text>
</comment>
<name>A0A8C7BX61_NEOVI</name>
<evidence type="ECO:0000256" key="1">
    <source>
        <dbReference type="ARBA" id="ARBA00004273"/>
    </source>
</evidence>
<evidence type="ECO:0000256" key="13">
    <source>
        <dbReference type="ARBA" id="ARBA00057306"/>
    </source>
</evidence>
<keyword evidence="16" id="KW-0175">Coiled coil</keyword>
<keyword evidence="19" id="KW-1185">Reference proteome</keyword>
<protein>
    <recommendedName>
        <fullName evidence="15">ATP synthase F(0) complex subunit e, mitochondrial</fullName>
    </recommendedName>
    <alternativeName>
        <fullName evidence="12">ATP synthase membrane subunit e</fullName>
    </alternativeName>
</protein>
<keyword evidence="11" id="KW-0066">ATP synthesis</keyword>
<proteinExistence type="inferred from homology"/>
<keyword evidence="7" id="KW-0007">Acetylation</keyword>
<comment type="similarity">
    <text evidence="2">Belongs to the ATPase e subunit family.</text>
</comment>
<accession>A0A8C7BX61</accession>
<reference evidence="18" key="2">
    <citation type="submission" date="2025-09" db="UniProtKB">
        <authorList>
            <consortium name="Ensembl"/>
        </authorList>
    </citation>
    <scope>IDENTIFICATION</scope>
</reference>
<keyword evidence="3" id="KW-0813">Transport</keyword>
<dbReference type="GO" id="GO:0015986">
    <property type="term" value="P:proton motive force-driven ATP synthesis"/>
    <property type="evidence" value="ECO:0007669"/>
    <property type="project" value="InterPro"/>
</dbReference>
<dbReference type="GO" id="GO:0015078">
    <property type="term" value="F:proton transmembrane transporter activity"/>
    <property type="evidence" value="ECO:0007669"/>
    <property type="project" value="InterPro"/>
</dbReference>
<dbReference type="Ensembl" id="ENSNVIT00000033140.1">
    <property type="protein sequence ID" value="ENSNVIP00000028591.1"/>
    <property type="gene ID" value="ENSNVIG00000022069.1"/>
</dbReference>
<feature type="region of interest" description="Disordered" evidence="17">
    <location>
        <begin position="58"/>
        <end position="155"/>
    </location>
</feature>
<evidence type="ECO:0000256" key="9">
    <source>
        <dbReference type="ARBA" id="ARBA00023128"/>
    </source>
</evidence>
<dbReference type="GeneTree" id="ENSGT00390000005102"/>
<evidence type="ECO:0000256" key="3">
    <source>
        <dbReference type="ARBA" id="ARBA00022448"/>
    </source>
</evidence>
<evidence type="ECO:0000256" key="11">
    <source>
        <dbReference type="ARBA" id="ARBA00023310"/>
    </source>
</evidence>
<keyword evidence="6" id="KW-0999">Mitochondrion inner membrane</keyword>
<evidence type="ECO:0000256" key="16">
    <source>
        <dbReference type="SAM" id="Coils"/>
    </source>
</evidence>
<evidence type="ECO:0000256" key="4">
    <source>
        <dbReference type="ARBA" id="ARBA00022547"/>
    </source>
</evidence>
<dbReference type="PANTHER" id="PTHR12427:SF1">
    <property type="entry name" value="ATP SYNTHASE SUBUNIT E, MITOCHONDRIAL"/>
    <property type="match status" value="1"/>
</dbReference>
<evidence type="ECO:0000256" key="10">
    <source>
        <dbReference type="ARBA" id="ARBA00023136"/>
    </source>
</evidence>
<evidence type="ECO:0000256" key="15">
    <source>
        <dbReference type="ARBA" id="ARBA00074682"/>
    </source>
</evidence>
<dbReference type="PANTHER" id="PTHR12427">
    <property type="entry name" value="ATP SYNTHASE E CHAIN, MITOCHONDRIAL"/>
    <property type="match status" value="1"/>
</dbReference>
<keyword evidence="5" id="KW-0375">Hydrogen ion transport</keyword>
<reference evidence="18" key="1">
    <citation type="submission" date="2025-08" db="UniProtKB">
        <authorList>
            <consortium name="Ensembl"/>
        </authorList>
    </citation>
    <scope>IDENTIFICATION</scope>
</reference>
<dbReference type="InterPro" id="IPR008386">
    <property type="entry name" value="ATP_synth_F0_esu_mt"/>
</dbReference>
<keyword evidence="10" id="KW-0472">Membrane</keyword>
<keyword evidence="8" id="KW-0406">Ion transport</keyword>